<dbReference type="GO" id="GO:0008643">
    <property type="term" value="P:carbohydrate transport"/>
    <property type="evidence" value="ECO:0007669"/>
    <property type="project" value="InterPro"/>
</dbReference>
<dbReference type="EMBL" id="CP046509">
    <property type="protein sequence ID" value="QGU88451.1"/>
    <property type="molecule type" value="Genomic_DNA"/>
</dbReference>
<dbReference type="Gene3D" id="2.40.160.180">
    <property type="entry name" value="Carbohydrate-selective porin OprB"/>
    <property type="match status" value="1"/>
</dbReference>
<evidence type="ECO:0000256" key="2">
    <source>
        <dbReference type="RuleBase" id="RU363072"/>
    </source>
</evidence>
<evidence type="ECO:0000313" key="5">
    <source>
        <dbReference type="Proteomes" id="UP000424752"/>
    </source>
</evidence>
<dbReference type="KEGG" id="erwi:GN242_15045"/>
<keyword evidence="6" id="KW-1185">Reference proteome</keyword>
<dbReference type="GO" id="GO:0016020">
    <property type="term" value="C:membrane"/>
    <property type="evidence" value="ECO:0007669"/>
    <property type="project" value="InterPro"/>
</dbReference>
<comment type="similarity">
    <text evidence="1 2">Belongs to the OprB family.</text>
</comment>
<dbReference type="InterPro" id="IPR038673">
    <property type="entry name" value="OprB_sf"/>
</dbReference>
<dbReference type="GO" id="GO:0015288">
    <property type="term" value="F:porin activity"/>
    <property type="evidence" value="ECO:0007669"/>
    <property type="project" value="InterPro"/>
</dbReference>
<dbReference type="Proteomes" id="UP000480164">
    <property type="component" value="Unassembled WGS sequence"/>
</dbReference>
<gene>
    <name evidence="3" type="ORF">GK011_08035</name>
    <name evidence="4" type="ORF">GN242_15045</name>
</gene>
<dbReference type="InterPro" id="IPR007049">
    <property type="entry name" value="Carb-sel_porin_OprB"/>
</dbReference>
<dbReference type="Pfam" id="PF04966">
    <property type="entry name" value="OprB"/>
    <property type="match status" value="1"/>
</dbReference>
<name>A0A6I6EP32_9GAMM</name>
<evidence type="ECO:0000313" key="3">
    <source>
        <dbReference type="EMBL" id="MTD26884.1"/>
    </source>
</evidence>
<dbReference type="EMBL" id="WLZX01000002">
    <property type="protein sequence ID" value="MTD26884.1"/>
    <property type="molecule type" value="Genomic_DNA"/>
</dbReference>
<keyword evidence="2" id="KW-0732">Signal</keyword>
<dbReference type="AlphaFoldDB" id="A0A6I6EP32"/>
<reference evidence="3 6" key="1">
    <citation type="submission" date="2019-11" db="EMBL/GenBank/DDBJ databases">
        <title>Erwinia sp. nov., isolated from feces of birds in Tibet plateau of China.</title>
        <authorList>
            <person name="Ge Y."/>
        </authorList>
    </citation>
    <scope>NUCLEOTIDE SEQUENCE [LARGE SCALE GENOMIC DNA]</scope>
    <source>
        <strain evidence="3 6">J316</strain>
    </source>
</reference>
<organism evidence="4 5">
    <name type="scientific">Erwinia sorbitola</name>
    <dbReference type="NCBI Taxonomy" id="2681984"/>
    <lineage>
        <taxon>Bacteria</taxon>
        <taxon>Pseudomonadati</taxon>
        <taxon>Pseudomonadota</taxon>
        <taxon>Gammaproteobacteria</taxon>
        <taxon>Enterobacterales</taxon>
        <taxon>Erwiniaceae</taxon>
        <taxon>Erwinia</taxon>
    </lineage>
</organism>
<dbReference type="PANTHER" id="PTHR37944:SF1">
    <property type="entry name" value="PORIN B"/>
    <property type="match status" value="1"/>
</dbReference>
<protein>
    <submittedName>
        <fullName evidence="4">Porin</fullName>
    </submittedName>
</protein>
<dbReference type="RefSeq" id="WP_154752174.1">
    <property type="nucleotide sequence ID" value="NZ_CP046509.1"/>
</dbReference>
<evidence type="ECO:0000313" key="4">
    <source>
        <dbReference type="EMBL" id="QGU88451.1"/>
    </source>
</evidence>
<dbReference type="InterPro" id="IPR052932">
    <property type="entry name" value="OprB_Porin"/>
</dbReference>
<feature type="signal peptide" evidence="2">
    <location>
        <begin position="1"/>
        <end position="31"/>
    </location>
</feature>
<evidence type="ECO:0000313" key="6">
    <source>
        <dbReference type="Proteomes" id="UP000480164"/>
    </source>
</evidence>
<reference evidence="4 5" key="2">
    <citation type="submission" date="2019-12" db="EMBL/GenBank/DDBJ databases">
        <title>Erwinia sp. nov., isolated from droppings of birds in the Qinghai-Tiebt plateau of China.</title>
        <authorList>
            <person name="Ge Y."/>
        </authorList>
    </citation>
    <scope>NUCLEOTIDE SEQUENCE [LARGE SCALE GENOMIC DNA]</scope>
    <source>
        <strain evidence="4 5">J780</strain>
    </source>
</reference>
<evidence type="ECO:0000256" key="1">
    <source>
        <dbReference type="ARBA" id="ARBA00008769"/>
    </source>
</evidence>
<proteinExistence type="inferred from homology"/>
<dbReference type="Proteomes" id="UP000424752">
    <property type="component" value="Chromosome"/>
</dbReference>
<feature type="chain" id="PRO_5041746871" evidence="2">
    <location>
        <begin position="32"/>
        <end position="447"/>
    </location>
</feature>
<accession>A0A6I6EP32</accession>
<sequence length="447" mass="50099">MKKRGVFQWTSKHAIAIYSSALLWASVPALADMRPLSADSDYLLGDWGGYRSKLKDDGIDFQINYSMESAANLAGGYHSSTTARYTDQWTFGTTLDLEKLLNWDDTQFQLSITDRNGRDLSEHINDPRTGGLSSVEEIWGSGQTWRMTQFWINKGFFNHLIEVKAGRVTSDEDFDSTDGSFQNLAFGGGQPGNWRSDRWYTWPISQWGGRVKFNFTPEIYLQVGFYNQTPGNYETGNGFRLDTSPTLGNMVPVELGWKPVFGPDKLPGRYLLGAWYSSVSGDNYSSYHNGGYHDKNRAYGGYVLLQQQLTATGGDNQRGLGITLQGIMNDHQTSKMDNYQSIAMTWKGPTASRAQDEVGLGAARIHVNKSYSQMQRTMNGESGISDYRNPGYQPIQHGSEYDFELYYNAHLTNWLNVRPNLQYVVSPGAVSQVRNAFVGGLSADVTF</sequence>
<accession>A0A6L6GNE2</accession>
<dbReference type="PANTHER" id="PTHR37944">
    <property type="entry name" value="PORIN B"/>
    <property type="match status" value="1"/>
</dbReference>